<dbReference type="InterPro" id="IPR050590">
    <property type="entry name" value="Exosome_comp_Rrp42_subfam"/>
</dbReference>
<evidence type="ECO:0000256" key="3">
    <source>
        <dbReference type="ARBA" id="ARBA00022835"/>
    </source>
</evidence>
<comment type="subcellular location">
    <subcellularLocation>
        <location evidence="1">Cytoplasm</location>
    </subcellularLocation>
</comment>
<accession>A0A382A7K7</accession>
<keyword evidence="2" id="KW-0963">Cytoplasm</keyword>
<sequence>MVIDTGVIPHANGSARVRLGDTEIVSGIKVQPDRPFPDMGDKGIFMCTAEILPLAHPSAETGPPQPDVIELARVVDRGIRESGMIDLSQFVLEKDKSVIGLFADSVVTDHDGNLFDACSYASVAAIITSKIPKWEMKDDIPVLMENQESDAPITTIPISVTMGRIGEFIIVDPNLDEWECLDARITITTNSDGNIVALQKGGADGFSFEQLVKCSELSIACGKKIREIIKQATEGGK</sequence>
<dbReference type="InterPro" id="IPR001247">
    <property type="entry name" value="ExoRNase_PH_dom1"/>
</dbReference>
<evidence type="ECO:0000256" key="2">
    <source>
        <dbReference type="ARBA" id="ARBA00022490"/>
    </source>
</evidence>
<name>A0A382A7K7_9ZZZZ</name>
<dbReference type="InterPro" id="IPR027408">
    <property type="entry name" value="PNPase/RNase_PH_dom_sf"/>
</dbReference>
<dbReference type="InterPro" id="IPR015847">
    <property type="entry name" value="ExoRNase_PH_dom2"/>
</dbReference>
<dbReference type="GO" id="GO:0000177">
    <property type="term" value="C:cytoplasmic exosome (RNase complex)"/>
    <property type="evidence" value="ECO:0007669"/>
    <property type="project" value="TreeGrafter"/>
</dbReference>
<dbReference type="GO" id="GO:0016075">
    <property type="term" value="P:rRNA catabolic process"/>
    <property type="evidence" value="ECO:0007669"/>
    <property type="project" value="TreeGrafter"/>
</dbReference>
<reference evidence="6" key="1">
    <citation type="submission" date="2018-05" db="EMBL/GenBank/DDBJ databases">
        <authorList>
            <person name="Lanie J.A."/>
            <person name="Ng W.-L."/>
            <person name="Kazmierczak K.M."/>
            <person name="Andrzejewski T.M."/>
            <person name="Davidsen T.M."/>
            <person name="Wayne K.J."/>
            <person name="Tettelin H."/>
            <person name="Glass J.I."/>
            <person name="Rusch D."/>
            <person name="Podicherti R."/>
            <person name="Tsui H.-C.T."/>
            <person name="Winkler M.E."/>
        </authorList>
    </citation>
    <scope>NUCLEOTIDE SEQUENCE</scope>
</reference>
<dbReference type="Pfam" id="PF03725">
    <property type="entry name" value="RNase_PH_C"/>
    <property type="match status" value="1"/>
</dbReference>
<dbReference type="PANTHER" id="PTHR11097">
    <property type="entry name" value="EXOSOME COMPLEX EXONUCLEASE RIBOSOMAL RNA PROCESSING PROTEIN"/>
    <property type="match status" value="1"/>
</dbReference>
<dbReference type="Pfam" id="PF01138">
    <property type="entry name" value="RNase_PH"/>
    <property type="match status" value="1"/>
</dbReference>
<organism evidence="6">
    <name type="scientific">marine metagenome</name>
    <dbReference type="NCBI Taxonomy" id="408172"/>
    <lineage>
        <taxon>unclassified sequences</taxon>
        <taxon>metagenomes</taxon>
        <taxon>ecological metagenomes</taxon>
    </lineage>
</organism>
<proteinExistence type="predicted"/>
<dbReference type="InterPro" id="IPR036345">
    <property type="entry name" value="ExoRNase_PH_dom2_sf"/>
</dbReference>
<dbReference type="SUPFAM" id="SSF55666">
    <property type="entry name" value="Ribonuclease PH domain 2-like"/>
    <property type="match status" value="1"/>
</dbReference>
<dbReference type="Gene3D" id="3.30.230.70">
    <property type="entry name" value="GHMP Kinase, N-terminal domain"/>
    <property type="match status" value="1"/>
</dbReference>
<feature type="domain" description="Exoribonuclease phosphorolytic" evidence="4">
    <location>
        <begin position="2"/>
        <end position="132"/>
    </location>
</feature>
<dbReference type="SUPFAM" id="SSF54211">
    <property type="entry name" value="Ribosomal protein S5 domain 2-like"/>
    <property type="match status" value="1"/>
</dbReference>
<dbReference type="AlphaFoldDB" id="A0A382A7K7"/>
<keyword evidence="3" id="KW-0271">Exosome</keyword>
<protein>
    <submittedName>
        <fullName evidence="6">Uncharacterized protein</fullName>
    </submittedName>
</protein>
<evidence type="ECO:0000256" key="1">
    <source>
        <dbReference type="ARBA" id="ARBA00004496"/>
    </source>
</evidence>
<evidence type="ECO:0000259" key="5">
    <source>
        <dbReference type="Pfam" id="PF03725"/>
    </source>
</evidence>
<evidence type="ECO:0000259" key="4">
    <source>
        <dbReference type="Pfam" id="PF01138"/>
    </source>
</evidence>
<gene>
    <name evidence="6" type="ORF">METZ01_LOCUS150392</name>
</gene>
<evidence type="ECO:0000313" key="6">
    <source>
        <dbReference type="EMBL" id="SVA97538.1"/>
    </source>
</evidence>
<dbReference type="InterPro" id="IPR020568">
    <property type="entry name" value="Ribosomal_Su5_D2-typ_SF"/>
</dbReference>
<dbReference type="GO" id="GO:0035925">
    <property type="term" value="F:mRNA 3'-UTR AU-rich region binding"/>
    <property type="evidence" value="ECO:0007669"/>
    <property type="project" value="TreeGrafter"/>
</dbReference>
<feature type="domain" description="Exoribonuclease phosphorolytic" evidence="5">
    <location>
        <begin position="156"/>
        <end position="219"/>
    </location>
</feature>
<dbReference type="EMBL" id="UINC01024253">
    <property type="protein sequence ID" value="SVA97538.1"/>
    <property type="molecule type" value="Genomic_DNA"/>
</dbReference>
<dbReference type="PANTHER" id="PTHR11097:SF8">
    <property type="entry name" value="EXOSOME COMPLEX COMPONENT RRP42"/>
    <property type="match status" value="1"/>
</dbReference>